<proteinExistence type="inferred from homology"/>
<accession>A0AAD7N3S8</accession>
<evidence type="ECO:0000313" key="10">
    <source>
        <dbReference type="EMBL" id="KAJ7744381.1"/>
    </source>
</evidence>
<evidence type="ECO:0000256" key="7">
    <source>
        <dbReference type="ARBA" id="ARBA00023242"/>
    </source>
</evidence>
<gene>
    <name evidence="10" type="ORF">B0H16DRAFT_1693219</name>
</gene>
<evidence type="ECO:0000256" key="5">
    <source>
        <dbReference type="ARBA" id="ARBA00015162"/>
    </source>
</evidence>
<feature type="compositionally biased region" description="Acidic residues" evidence="8">
    <location>
        <begin position="105"/>
        <end position="146"/>
    </location>
</feature>
<protein>
    <recommendedName>
        <fullName evidence="5">Restriction of telomere capping protein 4</fullName>
    </recommendedName>
</protein>
<comment type="subcellular location">
    <subcellularLocation>
        <location evidence="3">Cytoplasm</location>
    </subcellularLocation>
    <subcellularLocation>
        <location evidence="2">Nucleus</location>
    </subcellularLocation>
</comment>
<evidence type="ECO:0000256" key="1">
    <source>
        <dbReference type="ARBA" id="ARBA00002738"/>
    </source>
</evidence>
<feature type="domain" description="Restriction of telomere capping protein 4 C-terminal" evidence="9">
    <location>
        <begin position="388"/>
        <end position="495"/>
    </location>
</feature>
<name>A0AAD7N3S8_9AGAR</name>
<dbReference type="AlphaFoldDB" id="A0AAD7N3S8"/>
<feature type="region of interest" description="Disordered" evidence="8">
    <location>
        <begin position="177"/>
        <end position="245"/>
    </location>
</feature>
<dbReference type="PANTHER" id="PTHR41391:SF1">
    <property type="entry name" value="RESTRICTION OF TELOMERE CAPPING PROTEIN 4"/>
    <property type="match status" value="1"/>
</dbReference>
<dbReference type="GO" id="GO:0005737">
    <property type="term" value="C:cytoplasm"/>
    <property type="evidence" value="ECO:0007669"/>
    <property type="project" value="UniProtKB-SubCell"/>
</dbReference>
<feature type="compositionally biased region" description="Basic and acidic residues" evidence="8">
    <location>
        <begin position="80"/>
        <end position="96"/>
    </location>
</feature>
<evidence type="ECO:0000259" key="9">
    <source>
        <dbReference type="SMART" id="SM01312"/>
    </source>
</evidence>
<dbReference type="EMBL" id="JARKIB010000087">
    <property type="protein sequence ID" value="KAJ7744381.1"/>
    <property type="molecule type" value="Genomic_DNA"/>
</dbReference>
<comment type="similarity">
    <text evidence="4">Belongs to the RTC4 family.</text>
</comment>
<keyword evidence="7" id="KW-0539">Nucleus</keyword>
<evidence type="ECO:0000256" key="6">
    <source>
        <dbReference type="ARBA" id="ARBA00022490"/>
    </source>
</evidence>
<keyword evidence="11" id="KW-1185">Reference proteome</keyword>
<evidence type="ECO:0000256" key="4">
    <source>
        <dbReference type="ARBA" id="ARBA00009461"/>
    </source>
</evidence>
<dbReference type="InterPro" id="IPR039024">
    <property type="entry name" value="RTC4"/>
</dbReference>
<comment type="caution">
    <text evidence="10">The sequence shown here is derived from an EMBL/GenBank/DDBJ whole genome shotgun (WGS) entry which is preliminary data.</text>
</comment>
<dbReference type="Pfam" id="PF14474">
    <property type="entry name" value="RTC4"/>
    <property type="match status" value="1"/>
</dbReference>
<dbReference type="PANTHER" id="PTHR41391">
    <property type="entry name" value="RESTRICTION OF TELOMERE CAPPING PROTEIN 4"/>
    <property type="match status" value="1"/>
</dbReference>
<keyword evidence="6" id="KW-0963">Cytoplasm</keyword>
<evidence type="ECO:0000313" key="11">
    <source>
        <dbReference type="Proteomes" id="UP001215598"/>
    </source>
</evidence>
<dbReference type="Proteomes" id="UP001215598">
    <property type="component" value="Unassembled WGS sequence"/>
</dbReference>
<evidence type="ECO:0000256" key="2">
    <source>
        <dbReference type="ARBA" id="ARBA00004123"/>
    </source>
</evidence>
<comment type="function">
    <text evidence="1">May be involved in a process influencing telomere capping.</text>
</comment>
<dbReference type="SMART" id="SM01312">
    <property type="entry name" value="RTC4"/>
    <property type="match status" value="1"/>
</dbReference>
<evidence type="ECO:0000256" key="8">
    <source>
        <dbReference type="SAM" id="MobiDB-lite"/>
    </source>
</evidence>
<dbReference type="InterPro" id="IPR028094">
    <property type="entry name" value="RTC4_C"/>
</dbReference>
<sequence>MGLNAKTVHFRRLHRIVKDMVHQQLEVAKTISQQDKVHLEATKVNIAKIAPFFNRFAGLWPIHAMIRTYLLNMQTRRRKDLQDEKEWTSARVRGEEERVEVDTGSADEDGDEEMDVQGDEEGDAGEEEDEEGDEEDEEDEEEDEEIYIPVKLYSNPYLKPKPSGHALKVVTISSRASAGKTENTQKKRKAISPPVEVPEPKKVKPTPPTAKATAAPKRKAAPPATKPAPAAKHRSTPKPAPKKPKAKVLTWIDIPAECPAVLCEEELPAEQNDHLLSLFQRLENLKFEVGSKGAGVALLHLEICAAISEQQKAAEHIRLGVQNDWPAQIKYSALVPRILELKEPLLDMSQSTETLEESLIFQKFLTDINHRLFAFSNSESKRNFKQAILGRRCGYYGPRGEFIINSTIYHMLSTEDEQLEIQLCTTLSDIIEKDCNQFDEYDPTSNLLSLKDFVSFILTPYVASLLISEDRDIDLEEAMKVLTDSNDFGVLMQPDNDDDSETDELHRKNILAMKRGKNHFFAEASRYIVLDKVKSFGGKDVVHEFFSARCKH</sequence>
<evidence type="ECO:0000256" key="3">
    <source>
        <dbReference type="ARBA" id="ARBA00004496"/>
    </source>
</evidence>
<organism evidence="10 11">
    <name type="scientific">Mycena metata</name>
    <dbReference type="NCBI Taxonomy" id="1033252"/>
    <lineage>
        <taxon>Eukaryota</taxon>
        <taxon>Fungi</taxon>
        <taxon>Dikarya</taxon>
        <taxon>Basidiomycota</taxon>
        <taxon>Agaricomycotina</taxon>
        <taxon>Agaricomycetes</taxon>
        <taxon>Agaricomycetidae</taxon>
        <taxon>Agaricales</taxon>
        <taxon>Marasmiineae</taxon>
        <taxon>Mycenaceae</taxon>
        <taxon>Mycena</taxon>
    </lineage>
</organism>
<dbReference type="GO" id="GO:0005634">
    <property type="term" value="C:nucleus"/>
    <property type="evidence" value="ECO:0007669"/>
    <property type="project" value="UniProtKB-SubCell"/>
</dbReference>
<feature type="region of interest" description="Disordered" evidence="8">
    <location>
        <begin position="80"/>
        <end position="147"/>
    </location>
</feature>
<feature type="compositionally biased region" description="Basic residues" evidence="8">
    <location>
        <begin position="231"/>
        <end position="245"/>
    </location>
</feature>
<reference evidence="10" key="1">
    <citation type="submission" date="2023-03" db="EMBL/GenBank/DDBJ databases">
        <title>Massive genome expansion in bonnet fungi (Mycena s.s.) driven by repeated elements and novel gene families across ecological guilds.</title>
        <authorList>
            <consortium name="Lawrence Berkeley National Laboratory"/>
            <person name="Harder C.B."/>
            <person name="Miyauchi S."/>
            <person name="Viragh M."/>
            <person name="Kuo A."/>
            <person name="Thoen E."/>
            <person name="Andreopoulos B."/>
            <person name="Lu D."/>
            <person name="Skrede I."/>
            <person name="Drula E."/>
            <person name="Henrissat B."/>
            <person name="Morin E."/>
            <person name="Kohler A."/>
            <person name="Barry K."/>
            <person name="LaButti K."/>
            <person name="Morin E."/>
            <person name="Salamov A."/>
            <person name="Lipzen A."/>
            <person name="Mereny Z."/>
            <person name="Hegedus B."/>
            <person name="Baldrian P."/>
            <person name="Stursova M."/>
            <person name="Weitz H."/>
            <person name="Taylor A."/>
            <person name="Grigoriev I.V."/>
            <person name="Nagy L.G."/>
            <person name="Martin F."/>
            <person name="Kauserud H."/>
        </authorList>
    </citation>
    <scope>NUCLEOTIDE SEQUENCE</scope>
    <source>
        <strain evidence="10">CBHHK182m</strain>
    </source>
</reference>
<feature type="compositionally biased region" description="Low complexity" evidence="8">
    <location>
        <begin position="209"/>
        <end position="230"/>
    </location>
</feature>